<proteinExistence type="predicted"/>
<keyword evidence="2" id="KW-1185">Reference proteome</keyword>
<evidence type="ECO:0000313" key="2">
    <source>
        <dbReference type="Proteomes" id="UP000499080"/>
    </source>
</evidence>
<gene>
    <name evidence="1" type="ORF">AVEN_168038_1</name>
</gene>
<dbReference type="AlphaFoldDB" id="A0A4Y2JV80"/>
<protein>
    <submittedName>
        <fullName evidence="1">Uncharacterized protein</fullName>
    </submittedName>
</protein>
<comment type="caution">
    <text evidence="1">The sequence shown here is derived from an EMBL/GenBank/DDBJ whole genome shotgun (WGS) entry which is preliminary data.</text>
</comment>
<sequence length="104" mass="11691">MRGRKEGTSHWVLEAPCEAFFNLRQLRKILINCAMYQVKEFLRIKRCSTCQAYGHTANSKEYQSSPLHSVDAVNSDTTPETAEMMNFTALTVPKALTTTSGTET</sequence>
<dbReference type="Proteomes" id="UP000499080">
    <property type="component" value="Unassembled WGS sequence"/>
</dbReference>
<reference evidence="1 2" key="1">
    <citation type="journal article" date="2019" name="Sci. Rep.">
        <title>Orb-weaving spider Araneus ventricosus genome elucidates the spidroin gene catalogue.</title>
        <authorList>
            <person name="Kono N."/>
            <person name="Nakamura H."/>
            <person name="Ohtoshi R."/>
            <person name="Moran D.A.P."/>
            <person name="Shinohara A."/>
            <person name="Yoshida Y."/>
            <person name="Fujiwara M."/>
            <person name="Mori M."/>
            <person name="Tomita M."/>
            <person name="Arakawa K."/>
        </authorList>
    </citation>
    <scope>NUCLEOTIDE SEQUENCE [LARGE SCALE GENOMIC DNA]</scope>
</reference>
<accession>A0A4Y2JV80</accession>
<name>A0A4Y2JV80_ARAVE</name>
<dbReference type="EMBL" id="BGPR01003861">
    <property type="protein sequence ID" value="GBM93272.1"/>
    <property type="molecule type" value="Genomic_DNA"/>
</dbReference>
<evidence type="ECO:0000313" key="1">
    <source>
        <dbReference type="EMBL" id="GBM93272.1"/>
    </source>
</evidence>
<dbReference type="OrthoDB" id="7999644at2759"/>
<organism evidence="1 2">
    <name type="scientific">Araneus ventricosus</name>
    <name type="common">Orbweaver spider</name>
    <name type="synonym">Epeira ventricosa</name>
    <dbReference type="NCBI Taxonomy" id="182803"/>
    <lineage>
        <taxon>Eukaryota</taxon>
        <taxon>Metazoa</taxon>
        <taxon>Ecdysozoa</taxon>
        <taxon>Arthropoda</taxon>
        <taxon>Chelicerata</taxon>
        <taxon>Arachnida</taxon>
        <taxon>Araneae</taxon>
        <taxon>Araneomorphae</taxon>
        <taxon>Entelegynae</taxon>
        <taxon>Araneoidea</taxon>
        <taxon>Araneidae</taxon>
        <taxon>Araneus</taxon>
    </lineage>
</organism>